<dbReference type="Proteomes" id="UP000799436">
    <property type="component" value="Unassembled WGS sequence"/>
</dbReference>
<accession>A0A6G1LDQ4</accession>
<evidence type="ECO:0000313" key="1">
    <source>
        <dbReference type="EMBL" id="KAF2770294.1"/>
    </source>
</evidence>
<dbReference type="EMBL" id="ML995827">
    <property type="protein sequence ID" value="KAF2770294.1"/>
    <property type="molecule type" value="Genomic_DNA"/>
</dbReference>
<keyword evidence="2" id="KW-1185">Reference proteome</keyword>
<sequence length="94" mass="10338">MLPKSSSLRQSLYFLRSCRTGCRPEFLVIDAEPEAAEPPLKPAMTLGIVPKVDIAESKWSVVSRCPCHLAFRAEKSAASSYNLFAWLAVVINVA</sequence>
<evidence type="ECO:0000313" key="2">
    <source>
        <dbReference type="Proteomes" id="UP000799436"/>
    </source>
</evidence>
<proteinExistence type="predicted"/>
<gene>
    <name evidence="1" type="ORF">EJ03DRAFT_78511</name>
</gene>
<reference evidence="1" key="1">
    <citation type="journal article" date="2020" name="Stud. Mycol.">
        <title>101 Dothideomycetes genomes: a test case for predicting lifestyles and emergence of pathogens.</title>
        <authorList>
            <person name="Haridas S."/>
            <person name="Albert R."/>
            <person name="Binder M."/>
            <person name="Bloem J."/>
            <person name="Labutti K."/>
            <person name="Salamov A."/>
            <person name="Andreopoulos B."/>
            <person name="Baker S."/>
            <person name="Barry K."/>
            <person name="Bills G."/>
            <person name="Bluhm B."/>
            <person name="Cannon C."/>
            <person name="Castanera R."/>
            <person name="Culley D."/>
            <person name="Daum C."/>
            <person name="Ezra D."/>
            <person name="Gonzalez J."/>
            <person name="Henrissat B."/>
            <person name="Kuo A."/>
            <person name="Liang C."/>
            <person name="Lipzen A."/>
            <person name="Lutzoni F."/>
            <person name="Magnuson J."/>
            <person name="Mondo S."/>
            <person name="Nolan M."/>
            <person name="Ohm R."/>
            <person name="Pangilinan J."/>
            <person name="Park H.-J."/>
            <person name="Ramirez L."/>
            <person name="Alfaro M."/>
            <person name="Sun H."/>
            <person name="Tritt A."/>
            <person name="Yoshinaga Y."/>
            <person name="Zwiers L.-H."/>
            <person name="Turgeon B."/>
            <person name="Goodwin S."/>
            <person name="Spatafora J."/>
            <person name="Crous P."/>
            <person name="Grigoriev I."/>
        </authorList>
    </citation>
    <scope>NUCLEOTIDE SEQUENCE</scope>
    <source>
        <strain evidence="1">CBS 116005</strain>
    </source>
</reference>
<organism evidence="1 2">
    <name type="scientific">Teratosphaeria nubilosa</name>
    <dbReference type="NCBI Taxonomy" id="161662"/>
    <lineage>
        <taxon>Eukaryota</taxon>
        <taxon>Fungi</taxon>
        <taxon>Dikarya</taxon>
        <taxon>Ascomycota</taxon>
        <taxon>Pezizomycotina</taxon>
        <taxon>Dothideomycetes</taxon>
        <taxon>Dothideomycetidae</taxon>
        <taxon>Mycosphaerellales</taxon>
        <taxon>Teratosphaeriaceae</taxon>
        <taxon>Teratosphaeria</taxon>
    </lineage>
</organism>
<protein>
    <submittedName>
        <fullName evidence="1">Uncharacterized protein</fullName>
    </submittedName>
</protein>
<name>A0A6G1LDQ4_9PEZI</name>
<dbReference type="AlphaFoldDB" id="A0A6G1LDQ4"/>